<dbReference type="PANTHER" id="PTHR12413">
    <property type="entry name" value="DOLICHYL GLYCOSYLTRANSFERASE"/>
    <property type="match status" value="1"/>
</dbReference>
<evidence type="ECO:0000313" key="12">
    <source>
        <dbReference type="Proteomes" id="UP000239649"/>
    </source>
</evidence>
<evidence type="ECO:0000256" key="6">
    <source>
        <dbReference type="ARBA" id="ARBA00022692"/>
    </source>
</evidence>
<feature type="transmembrane region" description="Helical" evidence="10">
    <location>
        <begin position="287"/>
        <end position="308"/>
    </location>
</feature>
<comment type="caution">
    <text evidence="11">The sequence shown here is derived from an EMBL/GenBank/DDBJ whole genome shotgun (WGS) entry which is preliminary data.</text>
</comment>
<sequence length="508" mass="52902">MQTPPRYGDYEAQRHWMEITINLPPSKWYLNSTVNDLGWWGLDYPPLSGYQSWLAGKYVAAFEPEALALVSSRGYESPSSKMLLRQTVLAADAAVFVPAALAAAAVFGGATTGGAASGGGPRGWLAAQAAGPRLRVLAALLFSPAALLIDHGHFQYNCIGLGLALGGAAAAAAGCGALASLLYCLSLNHKQMGLYYGPAFFAFLLGRCLQRPTLAGKVLAVARLGVVVIATFAAVWAPWLAVPGGALGVLRRVFPTQRGLYEDYVANWWCASSRLIKWSRLLAQPRLVALCGAATLAAAAPAAVMQAVRPTRSGLLLCLANSAMAFFLFSYQVHEKSILLPLLPLAVLLGREQPHLLCWVNAMAVFSMVPLLKKDGLALAAAAATAACHAAIQLASVQAGSSSSGGGGKKGRSGGSAAPLGALPERWVRVGGAASLAVCAAVLAASATLPPPPRLPFLYDALTVTWAFAHFAALFAYTNWLQLLEFRAAAAAVGPAAAAGKRSKAKRA</sequence>
<evidence type="ECO:0000256" key="3">
    <source>
        <dbReference type="ARBA" id="ARBA00008715"/>
    </source>
</evidence>
<feature type="transmembrane region" description="Helical" evidence="10">
    <location>
        <begin position="354"/>
        <end position="372"/>
    </location>
</feature>
<protein>
    <recommendedName>
        <fullName evidence="10">Alpha-1,3-glucosyltransferase</fullName>
        <ecNumber evidence="10">2.4.1.-</ecNumber>
    </recommendedName>
</protein>
<feature type="transmembrane region" description="Helical" evidence="10">
    <location>
        <begin position="457"/>
        <end position="477"/>
    </location>
</feature>
<dbReference type="Proteomes" id="UP000239649">
    <property type="component" value="Unassembled WGS sequence"/>
</dbReference>
<evidence type="ECO:0000256" key="10">
    <source>
        <dbReference type="RuleBase" id="RU363110"/>
    </source>
</evidence>
<comment type="pathway">
    <text evidence="2 10">Protein modification; protein glycosylation.</text>
</comment>
<organism evidence="11 12">
    <name type="scientific">Micractinium conductrix</name>
    <dbReference type="NCBI Taxonomy" id="554055"/>
    <lineage>
        <taxon>Eukaryota</taxon>
        <taxon>Viridiplantae</taxon>
        <taxon>Chlorophyta</taxon>
        <taxon>core chlorophytes</taxon>
        <taxon>Trebouxiophyceae</taxon>
        <taxon>Chlorellales</taxon>
        <taxon>Chlorellaceae</taxon>
        <taxon>Chlorella clade</taxon>
        <taxon>Micractinium</taxon>
    </lineage>
</organism>
<accession>A0A2P6VAX9</accession>
<dbReference type="EC" id="2.4.1.-" evidence="10"/>
<feature type="transmembrane region" description="Helical" evidence="10">
    <location>
        <begin position="130"/>
        <end position="149"/>
    </location>
</feature>
<gene>
    <name evidence="11" type="ORF">C2E20_5243</name>
</gene>
<evidence type="ECO:0000256" key="4">
    <source>
        <dbReference type="ARBA" id="ARBA00022676"/>
    </source>
</evidence>
<evidence type="ECO:0000313" key="11">
    <source>
        <dbReference type="EMBL" id="PSC71243.1"/>
    </source>
</evidence>
<dbReference type="OrthoDB" id="4983at2759"/>
<comment type="similarity">
    <text evidence="3 10">Belongs to the ALG6/ALG8 glucosyltransferase family.</text>
</comment>
<evidence type="ECO:0000256" key="5">
    <source>
        <dbReference type="ARBA" id="ARBA00022679"/>
    </source>
</evidence>
<evidence type="ECO:0000256" key="1">
    <source>
        <dbReference type="ARBA" id="ARBA00004477"/>
    </source>
</evidence>
<keyword evidence="8 10" id="KW-1133">Transmembrane helix</keyword>
<dbReference type="STRING" id="554055.A0A2P6VAX9"/>
<evidence type="ECO:0000256" key="7">
    <source>
        <dbReference type="ARBA" id="ARBA00022824"/>
    </source>
</evidence>
<comment type="subcellular location">
    <subcellularLocation>
        <location evidence="1 10">Endoplasmic reticulum membrane</location>
        <topology evidence="1 10">Multi-pass membrane protein</topology>
    </subcellularLocation>
</comment>
<name>A0A2P6VAX9_9CHLO</name>
<keyword evidence="4 10" id="KW-0328">Glycosyltransferase</keyword>
<keyword evidence="12" id="KW-1185">Reference proteome</keyword>
<dbReference type="GO" id="GO:0042281">
    <property type="term" value="F:dolichyl pyrophosphate Man9GlcNAc2 alpha-1,3-glucosyltransferase activity"/>
    <property type="evidence" value="ECO:0007669"/>
    <property type="project" value="TreeGrafter"/>
</dbReference>
<evidence type="ECO:0000256" key="9">
    <source>
        <dbReference type="ARBA" id="ARBA00023136"/>
    </source>
</evidence>
<keyword evidence="9 10" id="KW-0472">Membrane</keyword>
<feature type="transmembrane region" description="Helical" evidence="10">
    <location>
        <begin position="161"/>
        <end position="181"/>
    </location>
</feature>
<proteinExistence type="inferred from homology"/>
<feature type="transmembrane region" description="Helical" evidence="10">
    <location>
        <begin position="427"/>
        <end position="445"/>
    </location>
</feature>
<reference evidence="11 12" key="1">
    <citation type="journal article" date="2018" name="Plant J.">
        <title>Genome sequences of Chlorella sorokiniana UTEX 1602 and Micractinium conductrix SAG 241.80: implications to maltose excretion by a green alga.</title>
        <authorList>
            <person name="Arriola M.B."/>
            <person name="Velmurugan N."/>
            <person name="Zhang Y."/>
            <person name="Plunkett M.H."/>
            <person name="Hondzo H."/>
            <person name="Barney B.M."/>
        </authorList>
    </citation>
    <scope>NUCLEOTIDE SEQUENCE [LARGE SCALE GENOMIC DNA]</scope>
    <source>
        <strain evidence="11 12">SAG 241.80</strain>
    </source>
</reference>
<feature type="transmembrane region" description="Helical" evidence="10">
    <location>
        <begin position="193"/>
        <end position="209"/>
    </location>
</feature>
<evidence type="ECO:0000256" key="8">
    <source>
        <dbReference type="ARBA" id="ARBA00022989"/>
    </source>
</evidence>
<dbReference type="UniPathway" id="UPA00378"/>
<dbReference type="Pfam" id="PF03155">
    <property type="entry name" value="Alg6_Alg8"/>
    <property type="match status" value="1"/>
</dbReference>
<dbReference type="PANTHER" id="PTHR12413:SF1">
    <property type="entry name" value="DOLICHYL PYROPHOSPHATE MAN9GLCNAC2 ALPHA-1,3-GLUCOSYLTRANSFERASE"/>
    <property type="match status" value="1"/>
</dbReference>
<feature type="transmembrane region" description="Helical" evidence="10">
    <location>
        <begin position="315"/>
        <end position="334"/>
    </location>
</feature>
<keyword evidence="6 10" id="KW-0812">Transmembrane</keyword>
<dbReference type="EMBL" id="LHPF02000015">
    <property type="protein sequence ID" value="PSC71243.1"/>
    <property type="molecule type" value="Genomic_DNA"/>
</dbReference>
<feature type="transmembrane region" description="Helical" evidence="10">
    <location>
        <begin position="221"/>
        <end position="242"/>
    </location>
</feature>
<keyword evidence="7 10" id="KW-0256">Endoplasmic reticulum</keyword>
<keyword evidence="5 10" id="KW-0808">Transferase</keyword>
<evidence type="ECO:0000256" key="2">
    <source>
        <dbReference type="ARBA" id="ARBA00004922"/>
    </source>
</evidence>
<dbReference type="AlphaFoldDB" id="A0A2P6VAX9"/>
<feature type="transmembrane region" description="Helical" evidence="10">
    <location>
        <begin position="88"/>
        <end position="110"/>
    </location>
</feature>
<dbReference type="GO" id="GO:0005789">
    <property type="term" value="C:endoplasmic reticulum membrane"/>
    <property type="evidence" value="ECO:0007669"/>
    <property type="project" value="UniProtKB-SubCell"/>
</dbReference>
<dbReference type="InterPro" id="IPR004856">
    <property type="entry name" value="Glyco_trans_ALG6/ALG8"/>
</dbReference>